<sequence length="162" mass="17728">MDRLTKQHEAMHRQETRSEQTLTSHSDQHQTRSSGQRPAPPAGVIPPNDDAATVQKTMESLRQMVTWFYPDLDKRAYFLPPVYFNRECFKQTSVGGLSVLVTETPPDSVSRRRQPPPTSGQSTAKPSLQPGVAASSGPVAAAEQGRCSKSSLSTQTVTCAKM</sequence>
<feature type="compositionally biased region" description="Low complexity" evidence="1">
    <location>
        <begin position="130"/>
        <end position="142"/>
    </location>
</feature>
<feature type="compositionally biased region" description="Basic and acidic residues" evidence="1">
    <location>
        <begin position="1"/>
        <end position="18"/>
    </location>
</feature>
<feature type="compositionally biased region" description="Polar residues" evidence="1">
    <location>
        <begin position="147"/>
        <end position="162"/>
    </location>
</feature>
<gene>
    <name evidence="2" type="ORF">C0Q70_11189</name>
</gene>
<organism evidence="2 3">
    <name type="scientific">Pomacea canaliculata</name>
    <name type="common">Golden apple snail</name>
    <dbReference type="NCBI Taxonomy" id="400727"/>
    <lineage>
        <taxon>Eukaryota</taxon>
        <taxon>Metazoa</taxon>
        <taxon>Spiralia</taxon>
        <taxon>Lophotrochozoa</taxon>
        <taxon>Mollusca</taxon>
        <taxon>Gastropoda</taxon>
        <taxon>Caenogastropoda</taxon>
        <taxon>Architaenioglossa</taxon>
        <taxon>Ampullarioidea</taxon>
        <taxon>Ampullariidae</taxon>
        <taxon>Pomacea</taxon>
    </lineage>
</organism>
<protein>
    <submittedName>
        <fullName evidence="2">Uncharacterized protein</fullName>
    </submittedName>
</protein>
<feature type="region of interest" description="Disordered" evidence="1">
    <location>
        <begin position="102"/>
        <end position="162"/>
    </location>
</feature>
<dbReference type="Proteomes" id="UP000245119">
    <property type="component" value="Linkage Group LG6"/>
</dbReference>
<reference evidence="2 3" key="1">
    <citation type="submission" date="2018-04" db="EMBL/GenBank/DDBJ databases">
        <title>The genome of golden apple snail Pomacea canaliculata provides insight into stress tolerance and invasive adaptation.</title>
        <authorList>
            <person name="Liu C."/>
            <person name="Liu B."/>
            <person name="Ren Y."/>
            <person name="Zhang Y."/>
            <person name="Wang H."/>
            <person name="Li S."/>
            <person name="Jiang F."/>
            <person name="Yin L."/>
            <person name="Zhang G."/>
            <person name="Qian W."/>
            <person name="Fan W."/>
        </authorList>
    </citation>
    <scope>NUCLEOTIDE SEQUENCE [LARGE SCALE GENOMIC DNA]</scope>
    <source>
        <strain evidence="2">SZHN2017</strain>
        <tissue evidence="2">Muscle</tissue>
    </source>
</reference>
<evidence type="ECO:0000313" key="3">
    <source>
        <dbReference type="Proteomes" id="UP000245119"/>
    </source>
</evidence>
<feature type="region of interest" description="Disordered" evidence="1">
    <location>
        <begin position="1"/>
        <end position="50"/>
    </location>
</feature>
<dbReference type="AlphaFoldDB" id="A0A2T7P5B6"/>
<evidence type="ECO:0000256" key="1">
    <source>
        <dbReference type="SAM" id="MobiDB-lite"/>
    </source>
</evidence>
<proteinExistence type="predicted"/>
<feature type="compositionally biased region" description="Polar residues" evidence="1">
    <location>
        <begin position="19"/>
        <end position="36"/>
    </location>
</feature>
<comment type="caution">
    <text evidence="2">The sequence shown here is derived from an EMBL/GenBank/DDBJ whole genome shotgun (WGS) entry which is preliminary data.</text>
</comment>
<evidence type="ECO:0000313" key="2">
    <source>
        <dbReference type="EMBL" id="PVD28596.1"/>
    </source>
</evidence>
<name>A0A2T7P5B6_POMCA</name>
<dbReference type="EMBL" id="PZQS01000006">
    <property type="protein sequence ID" value="PVD28596.1"/>
    <property type="molecule type" value="Genomic_DNA"/>
</dbReference>
<keyword evidence="3" id="KW-1185">Reference proteome</keyword>
<accession>A0A2T7P5B6</accession>